<evidence type="ECO:0000256" key="5">
    <source>
        <dbReference type="ARBA" id="ARBA00022989"/>
    </source>
</evidence>
<dbReference type="EMBL" id="PFEF01000003">
    <property type="protein sequence ID" value="PJE64873.1"/>
    <property type="molecule type" value="Genomic_DNA"/>
</dbReference>
<dbReference type="Proteomes" id="UP000229098">
    <property type="component" value="Unassembled WGS sequence"/>
</dbReference>
<evidence type="ECO:0000256" key="6">
    <source>
        <dbReference type="ARBA" id="ARBA00023136"/>
    </source>
</evidence>
<dbReference type="InterPro" id="IPR011066">
    <property type="entry name" value="MscS_channel_C_sf"/>
</dbReference>
<protein>
    <submittedName>
        <fullName evidence="11">Mechanosensitive ion channel family protein</fullName>
    </submittedName>
</protein>
<evidence type="ECO:0000313" key="12">
    <source>
        <dbReference type="Proteomes" id="UP000229098"/>
    </source>
</evidence>
<keyword evidence="6 7" id="KW-0472">Membrane</keyword>
<evidence type="ECO:0000313" key="11">
    <source>
        <dbReference type="EMBL" id="PJE64873.1"/>
    </source>
</evidence>
<feature type="domain" description="Mechanosensitive ion channel MscS" evidence="8">
    <location>
        <begin position="118"/>
        <end position="179"/>
    </location>
</feature>
<comment type="similarity">
    <text evidence="2">Belongs to the MscS (TC 1.A.23) family.</text>
</comment>
<dbReference type="Gene3D" id="2.30.30.60">
    <property type="match status" value="1"/>
</dbReference>
<sequence length="288" mass="32030">MIDFSISSLAEAFLAWMGMHSIRIILIFAGGFVGIRLLRRIISASFEKVVDKTYKLRDHVAKEKRQATLEGVAFSIINIGVWIMVGLMVASELGIDIGPLIAAAGIAGIAVGFGGQYLIRDLISGLFIIMEDQYRKGDVVKVGGISGVVEDITIRRTVLRDLDGVEHTVPNGEISVTSNMTKIWARAHLDISVGYDTNLDKAIEVLNRVGKEMAEDEQWQDDIIKPIESVGVNEFADSAIMIKVLGDTKPMQQWAVMREYRKRIKMAFDKEGIEIPFPQRTVHIKNSR</sequence>
<reference evidence="12" key="1">
    <citation type="submission" date="2017-09" db="EMBL/GenBank/DDBJ databases">
        <title>Depth-based differentiation of microbial function through sediment-hosted aquifers and enrichment of novel symbionts in the deep terrestrial subsurface.</title>
        <authorList>
            <person name="Probst A.J."/>
            <person name="Ladd B."/>
            <person name="Jarett J.K."/>
            <person name="Geller-Mcgrath D.E."/>
            <person name="Sieber C.M.K."/>
            <person name="Emerson J.B."/>
            <person name="Anantharaman K."/>
            <person name="Thomas B.C."/>
            <person name="Malmstrom R."/>
            <person name="Stieglmeier M."/>
            <person name="Klingl A."/>
            <person name="Woyke T."/>
            <person name="Ryan C.M."/>
            <person name="Banfield J.F."/>
        </authorList>
    </citation>
    <scope>NUCLEOTIDE SEQUENCE [LARGE SCALE GENOMIC DNA]</scope>
</reference>
<dbReference type="InterPro" id="IPR006685">
    <property type="entry name" value="MscS_channel_2nd"/>
</dbReference>
<keyword evidence="4 7" id="KW-0812">Transmembrane</keyword>
<dbReference type="Gene3D" id="1.10.287.1260">
    <property type="match status" value="1"/>
</dbReference>
<evidence type="ECO:0000259" key="9">
    <source>
        <dbReference type="Pfam" id="PF21082"/>
    </source>
</evidence>
<dbReference type="SUPFAM" id="SSF50182">
    <property type="entry name" value="Sm-like ribonucleoproteins"/>
    <property type="match status" value="1"/>
</dbReference>
<accession>A0A2M8KYA4</accession>
<feature type="domain" description="Mechanosensitive ion channel MscS C-terminal" evidence="9">
    <location>
        <begin position="189"/>
        <end position="275"/>
    </location>
</feature>
<feature type="transmembrane region" description="Helical" evidence="7">
    <location>
        <begin position="97"/>
        <end position="119"/>
    </location>
</feature>
<dbReference type="Pfam" id="PF00924">
    <property type="entry name" value="MS_channel_2nd"/>
    <property type="match status" value="1"/>
</dbReference>
<dbReference type="InterPro" id="IPR023408">
    <property type="entry name" value="MscS_beta-dom_sf"/>
</dbReference>
<evidence type="ECO:0000256" key="7">
    <source>
        <dbReference type="SAM" id="Phobius"/>
    </source>
</evidence>
<dbReference type="PANTHER" id="PTHR30460:SF0">
    <property type="entry name" value="MODERATE CONDUCTANCE MECHANOSENSITIVE CHANNEL YBIO"/>
    <property type="match status" value="1"/>
</dbReference>
<keyword evidence="5 7" id="KW-1133">Transmembrane helix</keyword>
<dbReference type="InterPro" id="IPR049142">
    <property type="entry name" value="MS_channel_1st"/>
</dbReference>
<evidence type="ECO:0000256" key="4">
    <source>
        <dbReference type="ARBA" id="ARBA00022692"/>
    </source>
</evidence>
<organism evidence="11 12">
    <name type="scientific">Candidatus Ryanbacteria bacterium CG10_big_fil_rev_8_21_14_0_10_43_42</name>
    <dbReference type="NCBI Taxonomy" id="1974864"/>
    <lineage>
        <taxon>Bacteria</taxon>
        <taxon>Candidatus Ryaniibacteriota</taxon>
    </lineage>
</organism>
<evidence type="ECO:0000256" key="3">
    <source>
        <dbReference type="ARBA" id="ARBA00022475"/>
    </source>
</evidence>
<dbReference type="SUPFAM" id="SSF82861">
    <property type="entry name" value="Mechanosensitive channel protein MscS (YggB), transmembrane region"/>
    <property type="match status" value="1"/>
</dbReference>
<dbReference type="InterPro" id="IPR010920">
    <property type="entry name" value="LSM_dom_sf"/>
</dbReference>
<dbReference type="Pfam" id="PF21082">
    <property type="entry name" value="MS_channel_3rd"/>
    <property type="match status" value="1"/>
</dbReference>
<dbReference type="Gene3D" id="3.30.70.100">
    <property type="match status" value="1"/>
</dbReference>
<evidence type="ECO:0000256" key="1">
    <source>
        <dbReference type="ARBA" id="ARBA00004651"/>
    </source>
</evidence>
<gene>
    <name evidence="11" type="ORF">COU90_01250</name>
</gene>
<dbReference type="Pfam" id="PF21088">
    <property type="entry name" value="MS_channel_1st"/>
    <property type="match status" value="1"/>
</dbReference>
<dbReference type="FunFam" id="2.30.30.60:FF:000001">
    <property type="entry name" value="MscS Mechanosensitive ion channel"/>
    <property type="match status" value="1"/>
</dbReference>
<feature type="domain" description="Mechanosensitive ion channel transmembrane helices 2/3" evidence="10">
    <location>
        <begin position="76"/>
        <end position="116"/>
    </location>
</feature>
<keyword evidence="3" id="KW-1003">Cell membrane</keyword>
<evidence type="ECO:0000259" key="8">
    <source>
        <dbReference type="Pfam" id="PF00924"/>
    </source>
</evidence>
<evidence type="ECO:0000259" key="10">
    <source>
        <dbReference type="Pfam" id="PF21088"/>
    </source>
</evidence>
<evidence type="ECO:0000256" key="2">
    <source>
        <dbReference type="ARBA" id="ARBA00008017"/>
    </source>
</evidence>
<dbReference type="GO" id="GO:0005886">
    <property type="term" value="C:plasma membrane"/>
    <property type="evidence" value="ECO:0007669"/>
    <property type="project" value="UniProtKB-SubCell"/>
</dbReference>
<proteinExistence type="inferred from homology"/>
<dbReference type="InterPro" id="IPR011014">
    <property type="entry name" value="MscS_channel_TM-2"/>
</dbReference>
<dbReference type="PANTHER" id="PTHR30460">
    <property type="entry name" value="MODERATE CONDUCTANCE MECHANOSENSITIVE CHANNEL YBIO"/>
    <property type="match status" value="1"/>
</dbReference>
<name>A0A2M8KYA4_9BACT</name>
<comment type="subcellular location">
    <subcellularLocation>
        <location evidence="1">Cell membrane</location>
        <topology evidence="1">Multi-pass membrane protein</topology>
    </subcellularLocation>
</comment>
<feature type="transmembrane region" description="Helical" evidence="7">
    <location>
        <begin position="20"/>
        <end position="38"/>
    </location>
</feature>
<dbReference type="AlphaFoldDB" id="A0A2M8KYA4"/>
<comment type="caution">
    <text evidence="11">The sequence shown here is derived from an EMBL/GenBank/DDBJ whole genome shotgun (WGS) entry which is preliminary data.</text>
</comment>
<dbReference type="InterPro" id="IPR049278">
    <property type="entry name" value="MS_channel_C"/>
</dbReference>
<dbReference type="SUPFAM" id="SSF82689">
    <property type="entry name" value="Mechanosensitive channel protein MscS (YggB), C-terminal domain"/>
    <property type="match status" value="1"/>
</dbReference>
<feature type="transmembrane region" description="Helical" evidence="7">
    <location>
        <begin position="72"/>
        <end position="91"/>
    </location>
</feature>
<dbReference type="InterPro" id="IPR045276">
    <property type="entry name" value="YbiO_bact"/>
</dbReference>
<dbReference type="GO" id="GO:0008381">
    <property type="term" value="F:mechanosensitive monoatomic ion channel activity"/>
    <property type="evidence" value="ECO:0007669"/>
    <property type="project" value="InterPro"/>
</dbReference>